<evidence type="ECO:0000256" key="4">
    <source>
        <dbReference type="ARBA" id="ARBA00022475"/>
    </source>
</evidence>
<evidence type="ECO:0000256" key="8">
    <source>
        <dbReference type="SAM" id="Phobius"/>
    </source>
</evidence>
<dbReference type="HOGENOM" id="CLU_017959_1_2_9"/>
<proteinExistence type="inferred from homology"/>
<dbReference type="InterPro" id="IPR006042">
    <property type="entry name" value="Xan_ur_permease"/>
</dbReference>
<keyword evidence="5 8" id="KW-0812">Transmembrane</keyword>
<keyword evidence="10" id="KW-1185">Reference proteome</keyword>
<evidence type="ECO:0000256" key="5">
    <source>
        <dbReference type="ARBA" id="ARBA00022692"/>
    </source>
</evidence>
<dbReference type="AlphaFoldDB" id="H5XXW6"/>
<keyword evidence="6 8" id="KW-1133">Transmembrane helix</keyword>
<reference evidence="9 10" key="1">
    <citation type="submission" date="2011-11" db="EMBL/GenBank/DDBJ databases">
        <title>The Noncontiguous Finished genome of Desulfosporosinus youngiae DSM 17734.</title>
        <authorList>
            <consortium name="US DOE Joint Genome Institute (JGI-PGF)"/>
            <person name="Lucas S."/>
            <person name="Han J."/>
            <person name="Lapidus A."/>
            <person name="Cheng J.-F."/>
            <person name="Goodwin L."/>
            <person name="Pitluck S."/>
            <person name="Peters L."/>
            <person name="Ovchinnikova G."/>
            <person name="Lu M."/>
            <person name="Land M.L."/>
            <person name="Hauser L."/>
            <person name="Pester M."/>
            <person name="Spring S."/>
            <person name="Ollivier B."/>
            <person name="Rattei T."/>
            <person name="Klenk H.-P."/>
            <person name="Wagner M."/>
            <person name="Loy A."/>
            <person name="Woyke T.J."/>
        </authorList>
    </citation>
    <scope>NUCLEOTIDE SEQUENCE [LARGE SCALE GENOMIC DNA]</scope>
    <source>
        <strain evidence="9 10">DSM 17734</strain>
    </source>
</reference>
<evidence type="ECO:0000256" key="7">
    <source>
        <dbReference type="ARBA" id="ARBA00023136"/>
    </source>
</evidence>
<feature type="transmembrane region" description="Helical" evidence="8">
    <location>
        <begin position="364"/>
        <end position="396"/>
    </location>
</feature>
<keyword evidence="3" id="KW-0813">Transport</keyword>
<evidence type="ECO:0000256" key="3">
    <source>
        <dbReference type="ARBA" id="ARBA00022448"/>
    </source>
</evidence>
<evidence type="ECO:0000256" key="1">
    <source>
        <dbReference type="ARBA" id="ARBA00004651"/>
    </source>
</evidence>
<dbReference type="GO" id="GO:0005886">
    <property type="term" value="C:plasma membrane"/>
    <property type="evidence" value="ECO:0007669"/>
    <property type="project" value="UniProtKB-SubCell"/>
</dbReference>
<comment type="subcellular location">
    <subcellularLocation>
        <location evidence="1">Cell membrane</location>
        <topology evidence="1">Multi-pass membrane protein</topology>
    </subcellularLocation>
</comment>
<dbReference type="PROSITE" id="PS01116">
    <property type="entry name" value="XANTH_URACIL_PERMASE"/>
    <property type="match status" value="1"/>
</dbReference>
<protein>
    <submittedName>
        <fullName evidence="9">Uracil-xanthine permease</fullName>
    </submittedName>
</protein>
<dbReference type="PANTHER" id="PTHR42810:SF4">
    <property type="entry name" value="URIC ACID TRANSPORTER UACT"/>
    <property type="match status" value="1"/>
</dbReference>
<evidence type="ECO:0000313" key="10">
    <source>
        <dbReference type="Proteomes" id="UP000005104"/>
    </source>
</evidence>
<dbReference type="Proteomes" id="UP000005104">
    <property type="component" value="Chromosome"/>
</dbReference>
<accession>H5XXW6</accession>
<dbReference type="InterPro" id="IPR006043">
    <property type="entry name" value="NCS2"/>
</dbReference>
<dbReference type="STRING" id="768710.DesyoDRAFT_4515"/>
<feature type="transmembrane region" description="Helical" evidence="8">
    <location>
        <begin position="171"/>
        <end position="191"/>
    </location>
</feature>
<sequence length="405" mass="42385">MSTEVQIHEKLPLAQAIPLGLQHVFAMFGATVLVPFLTGLSPSVALLSSGIGTIIFLLLTKSQVPAYLGSSFAYIGVLTIFVQSNNSAGAMGGVLAVGLVYVILFLLMAAFGTRWIHTIVPPIVAGPVVSIIGLSLTPVAADMASGNWYIAAFTLAVAAILSVYAKGFLKIIPILIAIIAGYIVAGIMGMVDFKPIYAVLNPEDFIAFPVALGKDFIWPSWDKIAILAFAPLALVTVIEDLGHMIVLGNITHSDPLKKPGFHRVLLGNGLATGLAGLIGGPPVTTYGENIGVLAVTKVYSTFNIWIAAILAIIFSIINPLQVAIMSIPTAVMGGVCILLFGMIGAAGLRTLIEAKIDFSETKNLIIASVIFALGIGLPEHSVAWATVIGIALNLILRGHSENAKA</sequence>
<comment type="similarity">
    <text evidence="2">Belongs to the nucleobase:cation symporter-2 (NCS2) (TC 2.A.40) family.</text>
</comment>
<feature type="transmembrane region" description="Helical" evidence="8">
    <location>
        <begin position="298"/>
        <end position="317"/>
    </location>
</feature>
<keyword evidence="7 8" id="KW-0472">Membrane</keyword>
<gene>
    <name evidence="9" type="ORF">DesyoDRAFT_4515</name>
</gene>
<dbReference type="GO" id="GO:0042907">
    <property type="term" value="F:xanthine transmembrane transporter activity"/>
    <property type="evidence" value="ECO:0007669"/>
    <property type="project" value="TreeGrafter"/>
</dbReference>
<dbReference type="PANTHER" id="PTHR42810">
    <property type="entry name" value="PURINE PERMEASE C1399.01C-RELATED"/>
    <property type="match status" value="1"/>
</dbReference>
<dbReference type="EMBL" id="CM001441">
    <property type="protein sequence ID" value="EHQ91469.1"/>
    <property type="molecule type" value="Genomic_DNA"/>
</dbReference>
<organism evidence="9 10">
    <name type="scientific">Desulfosporosinus youngiae DSM 17734</name>
    <dbReference type="NCBI Taxonomy" id="768710"/>
    <lineage>
        <taxon>Bacteria</taxon>
        <taxon>Bacillati</taxon>
        <taxon>Bacillota</taxon>
        <taxon>Clostridia</taxon>
        <taxon>Eubacteriales</taxon>
        <taxon>Desulfitobacteriaceae</taxon>
        <taxon>Desulfosporosinus</taxon>
    </lineage>
</organism>
<feature type="transmembrane region" description="Helical" evidence="8">
    <location>
        <begin position="260"/>
        <end position="278"/>
    </location>
</feature>
<dbReference type="OrthoDB" id="9779092at2"/>
<evidence type="ECO:0000313" key="9">
    <source>
        <dbReference type="EMBL" id="EHQ91469.1"/>
    </source>
</evidence>
<dbReference type="NCBIfam" id="TIGR00801">
    <property type="entry name" value="ncs2"/>
    <property type="match status" value="1"/>
</dbReference>
<dbReference type="RefSeq" id="WP_007786415.1">
    <property type="nucleotide sequence ID" value="NZ_CM001441.1"/>
</dbReference>
<feature type="transmembrane region" description="Helical" evidence="8">
    <location>
        <begin position="224"/>
        <end position="248"/>
    </location>
</feature>
<evidence type="ECO:0000256" key="2">
    <source>
        <dbReference type="ARBA" id="ARBA00008821"/>
    </source>
</evidence>
<feature type="transmembrane region" description="Helical" evidence="8">
    <location>
        <begin position="123"/>
        <end position="141"/>
    </location>
</feature>
<keyword evidence="4" id="KW-1003">Cell membrane</keyword>
<evidence type="ECO:0000256" key="6">
    <source>
        <dbReference type="ARBA" id="ARBA00022989"/>
    </source>
</evidence>
<feature type="transmembrane region" description="Helical" evidence="8">
    <location>
        <begin position="147"/>
        <end position="164"/>
    </location>
</feature>
<feature type="transmembrane region" description="Helical" evidence="8">
    <location>
        <begin position="90"/>
        <end position="111"/>
    </location>
</feature>
<dbReference type="Pfam" id="PF00860">
    <property type="entry name" value="Xan_ur_permease"/>
    <property type="match status" value="1"/>
</dbReference>
<feature type="transmembrane region" description="Helical" evidence="8">
    <location>
        <begin position="329"/>
        <end position="352"/>
    </location>
</feature>
<name>H5XXW6_9FIRM</name>
<dbReference type="eggNOG" id="COG2233">
    <property type="taxonomic scope" value="Bacteria"/>
</dbReference>
<feature type="transmembrane region" description="Helical" evidence="8">
    <location>
        <begin position="40"/>
        <end position="59"/>
    </location>
</feature>
<feature type="transmembrane region" description="Helical" evidence="8">
    <location>
        <begin position="66"/>
        <end position="84"/>
    </location>
</feature>